<evidence type="ECO:0000256" key="4">
    <source>
        <dbReference type="ARBA" id="ARBA00022833"/>
    </source>
</evidence>
<dbReference type="InterPro" id="IPR013088">
    <property type="entry name" value="Znf_NHR/GATA"/>
</dbReference>
<dbReference type="GO" id="GO:0008270">
    <property type="term" value="F:zinc ion binding"/>
    <property type="evidence" value="ECO:0007669"/>
    <property type="project" value="UniProtKB-KW"/>
</dbReference>
<dbReference type="Gene3D" id="3.30.50.10">
    <property type="entry name" value="Erythroid Transcription Factor GATA-1, subunit A"/>
    <property type="match status" value="1"/>
</dbReference>
<proteinExistence type="inferred from homology"/>
<evidence type="ECO:0000256" key="5">
    <source>
        <dbReference type="ARBA" id="ARBA00023015"/>
    </source>
</evidence>
<keyword evidence="10" id="KW-0812">Transmembrane</keyword>
<evidence type="ECO:0000256" key="7">
    <source>
        <dbReference type="ARBA" id="ARBA00023163"/>
    </source>
</evidence>
<evidence type="ECO:0000256" key="9">
    <source>
        <dbReference type="ARBA" id="ARBA00023242"/>
    </source>
</evidence>
<dbReference type="RefSeq" id="XP_053582566.1">
    <property type="nucleotide sequence ID" value="XM_053733653.1"/>
</dbReference>
<organism evidence="12 13">
    <name type="scientific">Caenorhabditis remanei</name>
    <name type="common">Caenorhabditis vulgaris</name>
    <dbReference type="NCBI Taxonomy" id="31234"/>
    <lineage>
        <taxon>Eukaryota</taxon>
        <taxon>Metazoa</taxon>
        <taxon>Ecdysozoa</taxon>
        <taxon>Nematoda</taxon>
        <taxon>Chromadorea</taxon>
        <taxon>Rhabditida</taxon>
        <taxon>Rhabditina</taxon>
        <taxon>Rhabditomorpha</taxon>
        <taxon>Rhabditoidea</taxon>
        <taxon>Rhabditidae</taxon>
        <taxon>Peloderinae</taxon>
        <taxon>Caenorhabditis</taxon>
    </lineage>
</organism>
<dbReference type="PRINTS" id="PR00047">
    <property type="entry name" value="STROIDFINGER"/>
</dbReference>
<feature type="domain" description="Nuclear receptor" evidence="11">
    <location>
        <begin position="52"/>
        <end position="130"/>
    </location>
</feature>
<dbReference type="GeneID" id="9804835"/>
<keyword evidence="9" id="KW-0539">Nucleus</keyword>
<keyword evidence="10" id="KW-0472">Membrane</keyword>
<evidence type="ECO:0000313" key="12">
    <source>
        <dbReference type="EMBL" id="KAF1754004.1"/>
    </source>
</evidence>
<reference evidence="12 13" key="1">
    <citation type="submission" date="2019-12" db="EMBL/GenBank/DDBJ databases">
        <title>Chromosome-level assembly of the Caenorhabditis remanei genome.</title>
        <authorList>
            <person name="Teterina A.A."/>
            <person name="Willis J.H."/>
            <person name="Phillips P.C."/>
        </authorList>
    </citation>
    <scope>NUCLEOTIDE SEQUENCE [LARGE SCALE GENOMIC DNA]</scope>
    <source>
        <strain evidence="12 13">PX506</strain>
        <tissue evidence="12">Whole organism</tissue>
    </source>
</reference>
<dbReference type="SMART" id="SM00399">
    <property type="entry name" value="ZnF_C4"/>
    <property type="match status" value="1"/>
</dbReference>
<evidence type="ECO:0000256" key="6">
    <source>
        <dbReference type="ARBA" id="ARBA00023125"/>
    </source>
</evidence>
<comment type="caution">
    <text evidence="12">The sequence shown here is derived from an EMBL/GenBank/DDBJ whole genome shotgun (WGS) entry which is preliminary data.</text>
</comment>
<dbReference type="InterPro" id="IPR001628">
    <property type="entry name" value="Znf_hrmn_rcpt"/>
</dbReference>
<evidence type="ECO:0000256" key="1">
    <source>
        <dbReference type="ARBA" id="ARBA00005993"/>
    </source>
</evidence>
<keyword evidence="7" id="KW-0804">Transcription</keyword>
<evidence type="ECO:0000313" key="13">
    <source>
        <dbReference type="Proteomes" id="UP000483820"/>
    </source>
</evidence>
<keyword evidence="4" id="KW-0862">Zinc</keyword>
<evidence type="ECO:0000259" key="11">
    <source>
        <dbReference type="PROSITE" id="PS51030"/>
    </source>
</evidence>
<dbReference type="SMART" id="SM00430">
    <property type="entry name" value="HOLI"/>
    <property type="match status" value="1"/>
</dbReference>
<keyword evidence="5" id="KW-0805">Transcription regulation</keyword>
<keyword evidence="8" id="KW-0675">Receptor</keyword>
<dbReference type="EMBL" id="WUAV01000005">
    <property type="protein sequence ID" value="KAF1754004.1"/>
    <property type="molecule type" value="Genomic_DNA"/>
</dbReference>
<dbReference type="GO" id="GO:0003700">
    <property type="term" value="F:DNA-binding transcription factor activity"/>
    <property type="evidence" value="ECO:0007669"/>
    <property type="project" value="InterPro"/>
</dbReference>
<evidence type="ECO:0000256" key="2">
    <source>
        <dbReference type="ARBA" id="ARBA00022723"/>
    </source>
</evidence>
<dbReference type="PANTHER" id="PTHR45886">
    <property type="entry name" value="NUCLEAR HORMONE RECEPTOR FAMILY-RELATED-RELATED"/>
    <property type="match status" value="1"/>
</dbReference>
<keyword evidence="3" id="KW-0863">Zinc-finger</keyword>
<dbReference type="InterPro" id="IPR000536">
    <property type="entry name" value="Nucl_hrmn_rcpt_lig-bd"/>
</dbReference>
<keyword evidence="6" id="KW-0238">DNA-binding</keyword>
<dbReference type="SUPFAM" id="SSF57716">
    <property type="entry name" value="Glucocorticoid receptor-like (DNA-binding domain)"/>
    <property type="match status" value="1"/>
</dbReference>
<dbReference type="SUPFAM" id="SSF48508">
    <property type="entry name" value="Nuclear receptor ligand-binding domain"/>
    <property type="match status" value="1"/>
</dbReference>
<name>A0A6A5GGW0_CAERE</name>
<dbReference type="CTD" id="9804835"/>
<sequence length="359" mass="42212">MTNSLLTFLISTKSPKTMGSYKYLMAFMTGFELVYALIDLLIQPHFAMDENQKTCHICYKPSRLFNYGVPCCNACKMFFRRVKTFRTPLRECENNEICYKNADEIFYYDCKSCRFQQCIRAGMIENQEKIRFFDIIPILHQLEIEKRNILENYEAPFKNISFEEVTDTEPIQFKPKSLDTRFNSYDYAFMTHTSTFDYLKKLDFVKMMTSSDSKAFLKSSYLNCAIFSTAMHCYSHKMGFITFPEGIDIFPTDIDIIPIHFPRLELGIKCRMIDVPNMSETGLLLLNCHQKMYSSLLLKYCQMTYQHNAPSRFNDLLSICHVISKTRQDTSNVTLIFQIYKPGMKWRDMFKGAIDFLLK</sequence>
<evidence type="ECO:0000256" key="10">
    <source>
        <dbReference type="SAM" id="Phobius"/>
    </source>
</evidence>
<dbReference type="PROSITE" id="PS51030">
    <property type="entry name" value="NUCLEAR_REC_DBD_2"/>
    <property type="match status" value="1"/>
</dbReference>
<gene>
    <name evidence="12" type="ORF">GCK72_020562</name>
</gene>
<protein>
    <recommendedName>
        <fullName evidence="11">Nuclear receptor domain-containing protein</fullName>
    </recommendedName>
</protein>
<comment type="similarity">
    <text evidence="1">Belongs to the nuclear hormone receptor family.</text>
</comment>
<dbReference type="KEGG" id="crq:GCK72_020562"/>
<accession>A0A6A5GGW0</accession>
<dbReference type="InterPro" id="IPR035500">
    <property type="entry name" value="NHR-like_dom_sf"/>
</dbReference>
<dbReference type="Pfam" id="PF10326">
    <property type="entry name" value="7TM_GPCR_Str"/>
    <property type="match status" value="1"/>
</dbReference>
<evidence type="ECO:0000256" key="3">
    <source>
        <dbReference type="ARBA" id="ARBA00022771"/>
    </source>
</evidence>
<feature type="transmembrane region" description="Helical" evidence="10">
    <location>
        <begin position="20"/>
        <end position="42"/>
    </location>
</feature>
<dbReference type="GO" id="GO:0043565">
    <property type="term" value="F:sequence-specific DNA binding"/>
    <property type="evidence" value="ECO:0007669"/>
    <property type="project" value="InterPro"/>
</dbReference>
<keyword evidence="2" id="KW-0479">Metal-binding</keyword>
<dbReference type="AlphaFoldDB" id="A0A6A5GGW0"/>
<dbReference type="PANTHER" id="PTHR45886:SF8">
    <property type="entry name" value="NUCLEAR HORMONE RECEPTOR FAMILY-RELATED"/>
    <property type="match status" value="1"/>
</dbReference>
<dbReference type="Proteomes" id="UP000483820">
    <property type="component" value="Chromosome V"/>
</dbReference>
<dbReference type="InterPro" id="IPR019428">
    <property type="entry name" value="7TM_GPCR_serpentine_rcpt_Str"/>
</dbReference>
<dbReference type="PROSITE" id="PS00031">
    <property type="entry name" value="NUCLEAR_REC_DBD_1"/>
    <property type="match status" value="1"/>
</dbReference>
<evidence type="ECO:0000256" key="8">
    <source>
        <dbReference type="ARBA" id="ARBA00023170"/>
    </source>
</evidence>
<dbReference type="Gene3D" id="1.10.565.10">
    <property type="entry name" value="Retinoid X Receptor"/>
    <property type="match status" value="1"/>
</dbReference>
<keyword evidence="10" id="KW-1133">Transmembrane helix</keyword>